<name>A0A940MW03_9PROT</name>
<protein>
    <submittedName>
        <fullName evidence="2">Uncharacterized protein</fullName>
    </submittedName>
</protein>
<comment type="caution">
    <text evidence="2">The sequence shown here is derived from an EMBL/GenBank/DDBJ whole genome shotgun (WGS) entry which is preliminary data.</text>
</comment>
<accession>A0A940MW03</accession>
<dbReference type="Proteomes" id="UP000677537">
    <property type="component" value="Unassembled WGS sequence"/>
</dbReference>
<gene>
    <name evidence="2" type="ORF">J5Y10_09740</name>
</gene>
<dbReference type="EMBL" id="JAGIZA010000005">
    <property type="protein sequence ID" value="MBP0493056.1"/>
    <property type="molecule type" value="Genomic_DNA"/>
</dbReference>
<dbReference type="RefSeq" id="WP_209373093.1">
    <property type="nucleotide sequence ID" value="NZ_JAGIZA010000005.1"/>
</dbReference>
<keyword evidence="3" id="KW-1185">Reference proteome</keyword>
<dbReference type="AlphaFoldDB" id="A0A940MW03"/>
<sequence>MSHLPNSAELTNVEKIDQIISMLDALGEGYRIPLLRAARNKELGLLLATYGEPIRSRYLKLPGPTVIVLHGDHPEDNGPASWPQARKLVDWAVSAVIHATGGQAEHYALVATMAPLHGRILLIETGFHHHPAWLELISKRRPRLPVLNIVPPPGHQHPAPSSPQEVH</sequence>
<organism evidence="2 3">
    <name type="scientific">Roseomonas indoligenes</name>
    <dbReference type="NCBI Taxonomy" id="2820811"/>
    <lineage>
        <taxon>Bacteria</taxon>
        <taxon>Pseudomonadati</taxon>
        <taxon>Pseudomonadota</taxon>
        <taxon>Alphaproteobacteria</taxon>
        <taxon>Acetobacterales</taxon>
        <taxon>Roseomonadaceae</taxon>
        <taxon>Roseomonas</taxon>
    </lineage>
</organism>
<reference evidence="2" key="1">
    <citation type="submission" date="2021-03" db="EMBL/GenBank/DDBJ databases">
        <authorList>
            <person name="So Y."/>
        </authorList>
    </citation>
    <scope>NUCLEOTIDE SEQUENCE</scope>
    <source>
        <strain evidence="2">SG15</strain>
    </source>
</reference>
<proteinExistence type="predicted"/>
<feature type="region of interest" description="Disordered" evidence="1">
    <location>
        <begin position="147"/>
        <end position="167"/>
    </location>
</feature>
<evidence type="ECO:0000313" key="2">
    <source>
        <dbReference type="EMBL" id="MBP0493056.1"/>
    </source>
</evidence>
<evidence type="ECO:0000256" key="1">
    <source>
        <dbReference type="SAM" id="MobiDB-lite"/>
    </source>
</evidence>
<evidence type="ECO:0000313" key="3">
    <source>
        <dbReference type="Proteomes" id="UP000677537"/>
    </source>
</evidence>